<dbReference type="GO" id="GO:0032259">
    <property type="term" value="P:methylation"/>
    <property type="evidence" value="ECO:0007669"/>
    <property type="project" value="UniProtKB-KW"/>
</dbReference>
<evidence type="ECO:0000256" key="2">
    <source>
        <dbReference type="ARBA" id="ARBA00022603"/>
    </source>
</evidence>
<keyword evidence="4" id="KW-0949">S-adenosyl-L-methionine</keyword>
<dbReference type="Gene3D" id="3.40.1280.30">
    <property type="match status" value="1"/>
</dbReference>
<dbReference type="PANTHER" id="PTHR13563:SF13">
    <property type="entry name" value="TRNA METHYLTRANSFERASE 10 HOMOLOG A"/>
    <property type="match status" value="1"/>
</dbReference>
<keyword evidence="9" id="KW-1185">Reference proteome</keyword>
<dbReference type="AlphaFoldDB" id="A0ABD3M566"/>
<keyword evidence="3" id="KW-0808">Transferase</keyword>
<evidence type="ECO:0000256" key="3">
    <source>
        <dbReference type="ARBA" id="ARBA00022679"/>
    </source>
</evidence>
<keyword evidence="2" id="KW-0489">Methyltransferase</keyword>
<name>A0ABD3M566_9STRA</name>
<dbReference type="PROSITE" id="PS51675">
    <property type="entry name" value="SAM_MT_TRM10"/>
    <property type="match status" value="1"/>
</dbReference>
<evidence type="ECO:0000256" key="1">
    <source>
        <dbReference type="ARBA" id="ARBA00012797"/>
    </source>
</evidence>
<dbReference type="Proteomes" id="UP001530293">
    <property type="component" value="Unassembled WGS sequence"/>
</dbReference>
<dbReference type="GO" id="GO:0052905">
    <property type="term" value="F:tRNA (guanosine(9)-N1)-methyltransferase activity"/>
    <property type="evidence" value="ECO:0007669"/>
    <property type="project" value="UniProtKB-EC"/>
</dbReference>
<evidence type="ECO:0000256" key="6">
    <source>
        <dbReference type="SAM" id="MobiDB-lite"/>
    </source>
</evidence>
<feature type="region of interest" description="Disordered" evidence="6">
    <location>
        <begin position="381"/>
        <end position="418"/>
    </location>
</feature>
<feature type="compositionally biased region" description="Polar residues" evidence="6">
    <location>
        <begin position="394"/>
        <end position="418"/>
    </location>
</feature>
<dbReference type="EC" id="2.1.1.221" evidence="1"/>
<proteinExistence type="predicted"/>
<feature type="compositionally biased region" description="Basic and acidic residues" evidence="6">
    <location>
        <begin position="381"/>
        <end position="390"/>
    </location>
</feature>
<feature type="compositionally biased region" description="Polar residues" evidence="6">
    <location>
        <begin position="1"/>
        <end position="11"/>
    </location>
</feature>
<organism evidence="8 9">
    <name type="scientific">Discostella pseudostelligera</name>
    <dbReference type="NCBI Taxonomy" id="259834"/>
    <lineage>
        <taxon>Eukaryota</taxon>
        <taxon>Sar</taxon>
        <taxon>Stramenopiles</taxon>
        <taxon>Ochrophyta</taxon>
        <taxon>Bacillariophyta</taxon>
        <taxon>Coscinodiscophyceae</taxon>
        <taxon>Thalassiosirophycidae</taxon>
        <taxon>Stephanodiscales</taxon>
        <taxon>Stephanodiscaceae</taxon>
        <taxon>Discostella</taxon>
    </lineage>
</organism>
<dbReference type="InterPro" id="IPR028564">
    <property type="entry name" value="MT_TRM10-typ"/>
</dbReference>
<dbReference type="InterPro" id="IPR007356">
    <property type="entry name" value="tRNA_m1G_MeTrfase_euk"/>
</dbReference>
<evidence type="ECO:0000256" key="5">
    <source>
        <dbReference type="ARBA" id="ARBA00048434"/>
    </source>
</evidence>
<protein>
    <recommendedName>
        <fullName evidence="1">tRNA (guanine(9)-N(1))-methyltransferase</fullName>
        <ecNumber evidence="1">2.1.1.221</ecNumber>
    </recommendedName>
</protein>
<dbReference type="InterPro" id="IPR038459">
    <property type="entry name" value="MT_TRM10-typ_sf"/>
</dbReference>
<feature type="domain" description="SAM-dependent MTase TRM10-type" evidence="7">
    <location>
        <begin position="135"/>
        <end position="385"/>
    </location>
</feature>
<accession>A0ABD3M566</accession>
<feature type="compositionally biased region" description="Low complexity" evidence="6">
    <location>
        <begin position="42"/>
        <end position="75"/>
    </location>
</feature>
<evidence type="ECO:0000256" key="4">
    <source>
        <dbReference type="ARBA" id="ARBA00022691"/>
    </source>
</evidence>
<gene>
    <name evidence="8" type="ORF">ACHAWU_003150</name>
</gene>
<dbReference type="CDD" id="cd18089">
    <property type="entry name" value="SPOUT_Trm10-like"/>
    <property type="match status" value="1"/>
</dbReference>
<evidence type="ECO:0000259" key="7">
    <source>
        <dbReference type="PROSITE" id="PS51675"/>
    </source>
</evidence>
<feature type="compositionally biased region" description="Basic and acidic residues" evidence="6">
    <location>
        <begin position="85"/>
        <end position="100"/>
    </location>
</feature>
<sequence length="418" mass="46582">MDGPSTSSGTDAPTAAAVAGNPTSINNEASVIPRESLDTTVQSTSQPKQQPSSASVAAAGAGADGEASSPPLSKSQLKKRNRWQKAQEIKQRRKEQSREVKRLKALKDGRDLDAERHQQALNEQDGSGWAIREEKWRKLMQKAHIDTSFRVCFDCAFEDQMTYKETNSLSLQLRYTYAKNRRSSMPVYIDVCGLRVGCKTREHLENVDGFPERWVERAFRCHEGGIEEVYGHSSTIGIDGNVGSDRQSIECNNTSNHAMVKKESDHGAARPNLPLNHKFVYLTGDSPNTLTTLDDNTTYIIGGIVDRNRLKFAAIERAAAINDKIPSLNIQTARLPLDEHINFKGSTRILTCNHVFEILQRYRENGYKDWRGSIMAVLPGRKELEERRDDENEGTVNTTTGDEKQGGSTDNTTKNPTN</sequence>
<comment type="caution">
    <text evidence="8">The sequence shown here is derived from an EMBL/GenBank/DDBJ whole genome shotgun (WGS) entry which is preliminary data.</text>
</comment>
<evidence type="ECO:0000313" key="8">
    <source>
        <dbReference type="EMBL" id="KAL3758878.1"/>
    </source>
</evidence>
<dbReference type="EMBL" id="JALLBG020000216">
    <property type="protein sequence ID" value="KAL3758878.1"/>
    <property type="molecule type" value="Genomic_DNA"/>
</dbReference>
<reference evidence="8 9" key="1">
    <citation type="submission" date="2024-10" db="EMBL/GenBank/DDBJ databases">
        <title>Updated reference genomes for cyclostephanoid diatoms.</title>
        <authorList>
            <person name="Roberts W.R."/>
            <person name="Alverson A.J."/>
        </authorList>
    </citation>
    <scope>NUCLEOTIDE SEQUENCE [LARGE SCALE GENOMIC DNA]</scope>
    <source>
        <strain evidence="8 9">AJA232-27</strain>
    </source>
</reference>
<feature type="region of interest" description="Disordered" evidence="6">
    <location>
        <begin position="1"/>
        <end position="100"/>
    </location>
</feature>
<evidence type="ECO:0000313" key="9">
    <source>
        <dbReference type="Proteomes" id="UP001530293"/>
    </source>
</evidence>
<dbReference type="PANTHER" id="PTHR13563">
    <property type="entry name" value="TRNA (GUANINE-9-) METHYLTRANSFERASE"/>
    <property type="match status" value="1"/>
</dbReference>
<comment type="catalytic activity">
    <reaction evidence="5">
        <text>guanosine(9) in tRNA + S-adenosyl-L-methionine = N(1)-methylguanosine(9) in tRNA + S-adenosyl-L-homocysteine + H(+)</text>
        <dbReference type="Rhea" id="RHEA:43156"/>
        <dbReference type="Rhea" id="RHEA-COMP:10367"/>
        <dbReference type="Rhea" id="RHEA-COMP:10368"/>
        <dbReference type="ChEBI" id="CHEBI:15378"/>
        <dbReference type="ChEBI" id="CHEBI:57856"/>
        <dbReference type="ChEBI" id="CHEBI:59789"/>
        <dbReference type="ChEBI" id="CHEBI:73542"/>
        <dbReference type="ChEBI" id="CHEBI:74269"/>
        <dbReference type="EC" id="2.1.1.221"/>
    </reaction>
</comment>